<accession>A0A8X7ZWX7</accession>
<dbReference type="Pfam" id="PF00581">
    <property type="entry name" value="Rhodanese"/>
    <property type="match status" value="1"/>
</dbReference>
<protein>
    <recommendedName>
        <fullName evidence="1">Rhodanese domain-containing protein</fullName>
    </recommendedName>
</protein>
<dbReference type="InterPro" id="IPR001763">
    <property type="entry name" value="Rhodanese-like_dom"/>
</dbReference>
<gene>
    <name evidence="2" type="ORF">POTOM_021110</name>
</gene>
<evidence type="ECO:0000313" key="2">
    <source>
        <dbReference type="EMBL" id="KAG6773793.1"/>
    </source>
</evidence>
<feature type="domain" description="Rhodanese" evidence="1">
    <location>
        <begin position="41"/>
        <end position="113"/>
    </location>
</feature>
<dbReference type="EMBL" id="JAAWWB010000010">
    <property type="protein sequence ID" value="KAG6773793.1"/>
    <property type="molecule type" value="Genomic_DNA"/>
</dbReference>
<keyword evidence="3" id="KW-1185">Reference proteome</keyword>
<organism evidence="2 3">
    <name type="scientific">Populus tomentosa</name>
    <name type="common">Chinese white poplar</name>
    <dbReference type="NCBI Taxonomy" id="118781"/>
    <lineage>
        <taxon>Eukaryota</taxon>
        <taxon>Viridiplantae</taxon>
        <taxon>Streptophyta</taxon>
        <taxon>Embryophyta</taxon>
        <taxon>Tracheophyta</taxon>
        <taxon>Spermatophyta</taxon>
        <taxon>Magnoliopsida</taxon>
        <taxon>eudicotyledons</taxon>
        <taxon>Gunneridae</taxon>
        <taxon>Pentapetalae</taxon>
        <taxon>rosids</taxon>
        <taxon>fabids</taxon>
        <taxon>Malpighiales</taxon>
        <taxon>Salicaceae</taxon>
        <taxon>Saliceae</taxon>
        <taxon>Populus</taxon>
    </lineage>
</organism>
<dbReference type="AlphaFoldDB" id="A0A8X7ZWX7"/>
<dbReference type="PROSITE" id="PS50206">
    <property type="entry name" value="RHODANESE_3"/>
    <property type="match status" value="1"/>
</dbReference>
<dbReference type="InterPro" id="IPR052367">
    <property type="entry name" value="Thiosulfate_ST/Rhodanese-like"/>
</dbReference>
<dbReference type="PANTHER" id="PTHR45431:SF3">
    <property type="entry name" value="RHODANESE-LIKE DOMAIN-CONTAINING PROTEIN 15, CHLOROPLASTIC"/>
    <property type="match status" value="1"/>
</dbReference>
<evidence type="ECO:0000313" key="3">
    <source>
        <dbReference type="Proteomes" id="UP000886885"/>
    </source>
</evidence>
<dbReference type="CDD" id="cd00158">
    <property type="entry name" value="RHOD"/>
    <property type="match status" value="1"/>
</dbReference>
<comment type="caution">
    <text evidence="2">The sequence shown here is derived from an EMBL/GenBank/DDBJ whole genome shotgun (WGS) entry which is preliminary data.</text>
</comment>
<evidence type="ECO:0000259" key="1">
    <source>
        <dbReference type="PROSITE" id="PS50206"/>
    </source>
</evidence>
<proteinExistence type="predicted"/>
<dbReference type="PANTHER" id="PTHR45431">
    <property type="entry name" value="RHODANESE-LIKE DOMAIN-CONTAINING PROTEIN 15, CHLOROPLASTIC"/>
    <property type="match status" value="1"/>
</dbReference>
<reference evidence="2" key="1">
    <citation type="journal article" date="2020" name="bioRxiv">
        <title>Hybrid origin of Populus tomentosa Carr. identified through genome sequencing and phylogenomic analysis.</title>
        <authorList>
            <person name="An X."/>
            <person name="Gao K."/>
            <person name="Chen Z."/>
            <person name="Li J."/>
            <person name="Yang X."/>
            <person name="Yang X."/>
            <person name="Zhou J."/>
            <person name="Guo T."/>
            <person name="Zhao T."/>
            <person name="Huang S."/>
            <person name="Miao D."/>
            <person name="Khan W.U."/>
            <person name="Rao P."/>
            <person name="Ye M."/>
            <person name="Lei B."/>
            <person name="Liao W."/>
            <person name="Wang J."/>
            <person name="Ji L."/>
            <person name="Li Y."/>
            <person name="Guo B."/>
            <person name="Mustafa N.S."/>
            <person name="Li S."/>
            <person name="Yun Q."/>
            <person name="Keller S.R."/>
            <person name="Mao J."/>
            <person name="Zhang R."/>
            <person name="Strauss S.H."/>
        </authorList>
    </citation>
    <scope>NUCLEOTIDE SEQUENCE</scope>
    <source>
        <strain evidence="2">GM15</strain>
        <tissue evidence="2">Leaf</tissue>
    </source>
</reference>
<dbReference type="OrthoDB" id="566238at2759"/>
<dbReference type="Proteomes" id="UP000886885">
    <property type="component" value="Chromosome 5D"/>
</dbReference>
<sequence>MNMVPIFCRVPNKIFFGGFRTFISLHLCFTYCPLDLNSVLINVCFNAGMTKNPKFVEEVSSHFRKHDEIIVGCQLGKRSMMAATDLLAAGFTAVTDIAGGFAAWTQNGLPTDN</sequence>
<name>A0A8X7ZWX7_POPTO</name>